<organism evidence="3 4">
    <name type="scientific">Sphingomonas jatrophae</name>
    <dbReference type="NCBI Taxonomy" id="1166337"/>
    <lineage>
        <taxon>Bacteria</taxon>
        <taxon>Pseudomonadati</taxon>
        <taxon>Pseudomonadota</taxon>
        <taxon>Alphaproteobacteria</taxon>
        <taxon>Sphingomonadales</taxon>
        <taxon>Sphingomonadaceae</taxon>
        <taxon>Sphingomonas</taxon>
    </lineage>
</organism>
<feature type="transmembrane region" description="Helical" evidence="1">
    <location>
        <begin position="96"/>
        <end position="129"/>
    </location>
</feature>
<dbReference type="EMBL" id="FOZG01000002">
    <property type="protein sequence ID" value="SFS04338.1"/>
    <property type="molecule type" value="Genomic_DNA"/>
</dbReference>
<feature type="transmembrane region" description="Helical" evidence="1">
    <location>
        <begin position="65"/>
        <end position="81"/>
    </location>
</feature>
<keyword evidence="1" id="KW-1133">Transmembrane helix</keyword>
<feature type="transmembrane region" description="Helical" evidence="1">
    <location>
        <begin position="39"/>
        <end position="58"/>
    </location>
</feature>
<dbReference type="InterPro" id="IPR052529">
    <property type="entry name" value="Bact_Transport_Assoc"/>
</dbReference>
<dbReference type="OrthoDB" id="9807744at2"/>
<feature type="transmembrane region" description="Helical" evidence="1">
    <location>
        <begin position="136"/>
        <end position="154"/>
    </location>
</feature>
<keyword evidence="4" id="KW-1185">Reference proteome</keyword>
<gene>
    <name evidence="3" type="ORF">SAMN05192580_2920</name>
</gene>
<dbReference type="Proteomes" id="UP000198824">
    <property type="component" value="Unassembled WGS sequence"/>
</dbReference>
<sequence length="414" mass="45644">MSERIATLDVVRGVAVLGILAMNIVSLGLPGYAYVDPNYYGGADGLNLAAWAAAYVLFDGKMRALFTMLFGASLLIVTDAAEGRTPGPARTHYARIFWLFVFGMIHGWLFWFGDILVEYAVAGSLLFLARRWPVSALLYAAGLLFAADIARQLITWHDLTHLQAIVSTPGAPADAIAAWRQALSISAPDPSVIARELTLYRGGFLDAFAARKPMILLFQTVFLPFLLCGTLGIGLLGMALYRLGFWQGTWRALSYRRFVVAGAIGLAGTAAIARTIVAHRFDVAFLPLTDALSQLMRLPIALGYASALILLVRSGRASGLVSRLAAAGRLAFTNYLGTTLVMTTIFYGYGLGLFGRLERAELYLLVLGQWMLILLWSKPWLARFRYGPFEWLWRSLARWEAQPMRRTAIAKDYQ</sequence>
<feature type="transmembrane region" description="Helical" evidence="1">
    <location>
        <begin position="12"/>
        <end position="33"/>
    </location>
</feature>
<proteinExistence type="predicted"/>
<protein>
    <recommendedName>
        <fullName evidence="2">DUF418 domain-containing protein</fullName>
    </recommendedName>
</protein>
<evidence type="ECO:0000259" key="2">
    <source>
        <dbReference type="Pfam" id="PF04235"/>
    </source>
</evidence>
<dbReference type="STRING" id="1166337.SAMN05192580_2920"/>
<feature type="transmembrane region" description="Helical" evidence="1">
    <location>
        <begin position="362"/>
        <end position="381"/>
    </location>
</feature>
<feature type="transmembrane region" description="Helical" evidence="1">
    <location>
        <begin position="255"/>
        <end position="276"/>
    </location>
</feature>
<dbReference type="PANTHER" id="PTHR30590:SF2">
    <property type="entry name" value="INNER MEMBRANE PROTEIN"/>
    <property type="match status" value="1"/>
</dbReference>
<feature type="transmembrane region" description="Helical" evidence="1">
    <location>
        <begin position="221"/>
        <end position="243"/>
    </location>
</feature>
<dbReference type="PANTHER" id="PTHR30590">
    <property type="entry name" value="INNER MEMBRANE PROTEIN"/>
    <property type="match status" value="1"/>
</dbReference>
<feature type="transmembrane region" description="Helical" evidence="1">
    <location>
        <begin position="296"/>
        <end position="312"/>
    </location>
</feature>
<evidence type="ECO:0000313" key="3">
    <source>
        <dbReference type="EMBL" id="SFS04338.1"/>
    </source>
</evidence>
<keyword evidence="1" id="KW-0812">Transmembrane</keyword>
<evidence type="ECO:0000256" key="1">
    <source>
        <dbReference type="SAM" id="Phobius"/>
    </source>
</evidence>
<evidence type="ECO:0000313" key="4">
    <source>
        <dbReference type="Proteomes" id="UP000198824"/>
    </source>
</evidence>
<dbReference type="RefSeq" id="WP_093315709.1">
    <property type="nucleotide sequence ID" value="NZ_FOZG01000002.1"/>
</dbReference>
<feature type="domain" description="DUF418" evidence="2">
    <location>
        <begin position="241"/>
        <end position="399"/>
    </location>
</feature>
<dbReference type="AlphaFoldDB" id="A0A1I6LLU1"/>
<accession>A0A1I6LLU1</accession>
<feature type="transmembrane region" description="Helical" evidence="1">
    <location>
        <begin position="332"/>
        <end position="350"/>
    </location>
</feature>
<dbReference type="InterPro" id="IPR007349">
    <property type="entry name" value="DUF418"/>
</dbReference>
<dbReference type="Pfam" id="PF04235">
    <property type="entry name" value="DUF418"/>
    <property type="match status" value="1"/>
</dbReference>
<name>A0A1I6LLU1_9SPHN</name>
<keyword evidence="1" id="KW-0472">Membrane</keyword>
<reference evidence="3 4" key="1">
    <citation type="submission" date="2016-10" db="EMBL/GenBank/DDBJ databases">
        <authorList>
            <person name="de Groot N.N."/>
        </authorList>
    </citation>
    <scope>NUCLEOTIDE SEQUENCE [LARGE SCALE GENOMIC DNA]</scope>
    <source>
        <strain evidence="3 4">S5-249</strain>
    </source>
</reference>